<feature type="transmembrane region" description="Helical" evidence="12">
    <location>
        <begin position="157"/>
        <end position="179"/>
    </location>
</feature>
<dbReference type="GO" id="GO:0005343">
    <property type="term" value="F:organic acid:sodium symporter activity"/>
    <property type="evidence" value="ECO:0000318"/>
    <property type="project" value="GO_Central"/>
</dbReference>
<reference evidence="13" key="2">
    <citation type="submission" date="2025-08" db="UniProtKB">
        <authorList>
            <consortium name="Ensembl"/>
        </authorList>
    </citation>
    <scope>IDENTIFICATION</scope>
</reference>
<evidence type="ECO:0000256" key="5">
    <source>
        <dbReference type="ARBA" id="ARBA00022692"/>
    </source>
</evidence>
<evidence type="ECO:0000256" key="1">
    <source>
        <dbReference type="ARBA" id="ARBA00004651"/>
    </source>
</evidence>
<evidence type="ECO:0000256" key="3">
    <source>
        <dbReference type="ARBA" id="ARBA00022448"/>
    </source>
</evidence>
<dbReference type="InterPro" id="IPR038377">
    <property type="entry name" value="Na/Glc_symporter_sf"/>
</dbReference>
<keyword evidence="8" id="KW-0406">Ion transport</keyword>
<keyword evidence="4" id="KW-1003">Cell membrane</keyword>
<keyword evidence="3" id="KW-0813">Transport</keyword>
<feature type="transmembrane region" description="Helical" evidence="12">
    <location>
        <begin position="645"/>
        <end position="668"/>
    </location>
</feature>
<reference evidence="13" key="3">
    <citation type="submission" date="2025-09" db="UniProtKB">
        <authorList>
            <consortium name="Ensembl"/>
        </authorList>
    </citation>
    <scope>IDENTIFICATION</scope>
</reference>
<dbReference type="NCBIfam" id="TIGR00813">
    <property type="entry name" value="sss"/>
    <property type="match status" value="1"/>
</dbReference>
<evidence type="ECO:0000256" key="8">
    <source>
        <dbReference type="ARBA" id="ARBA00023065"/>
    </source>
</evidence>
<evidence type="ECO:0000256" key="6">
    <source>
        <dbReference type="ARBA" id="ARBA00022989"/>
    </source>
</evidence>
<comment type="similarity">
    <text evidence="2 11">Belongs to the sodium:solute symporter (SSF) (TC 2.A.21) family.</text>
</comment>
<dbReference type="InterPro" id="IPR001734">
    <property type="entry name" value="Na/solute_symporter"/>
</dbReference>
<organism evidence="13 14">
    <name type="scientific">Monodelphis domestica</name>
    <name type="common">Gray short-tailed opossum</name>
    <dbReference type="NCBI Taxonomy" id="13616"/>
    <lineage>
        <taxon>Eukaryota</taxon>
        <taxon>Metazoa</taxon>
        <taxon>Chordata</taxon>
        <taxon>Craniata</taxon>
        <taxon>Vertebrata</taxon>
        <taxon>Euteleostomi</taxon>
        <taxon>Mammalia</taxon>
        <taxon>Metatheria</taxon>
        <taxon>Didelphimorphia</taxon>
        <taxon>Didelphidae</taxon>
        <taxon>Monodelphis</taxon>
    </lineage>
</organism>
<keyword evidence="6 12" id="KW-1133">Transmembrane helix</keyword>
<evidence type="ECO:0000256" key="9">
    <source>
        <dbReference type="ARBA" id="ARBA00023136"/>
    </source>
</evidence>
<feature type="transmembrane region" description="Helical" evidence="12">
    <location>
        <begin position="13"/>
        <end position="32"/>
    </location>
</feature>
<keyword evidence="14" id="KW-1185">Reference proteome</keyword>
<evidence type="ECO:0000256" key="2">
    <source>
        <dbReference type="ARBA" id="ARBA00006434"/>
    </source>
</evidence>
<reference evidence="13 14" key="1">
    <citation type="journal article" date="2007" name="Nature">
        <title>Genome of the marsupial Monodelphis domestica reveals innovation in non-coding sequences.</title>
        <authorList>
            <person name="Mikkelsen T.S."/>
            <person name="Wakefield M.J."/>
            <person name="Aken B."/>
            <person name="Amemiya C.T."/>
            <person name="Chang J.L."/>
            <person name="Duke S."/>
            <person name="Garber M."/>
            <person name="Gentles A.J."/>
            <person name="Goodstadt L."/>
            <person name="Heger A."/>
            <person name="Jurka J."/>
            <person name="Kamal M."/>
            <person name="Mauceli E."/>
            <person name="Searle S.M."/>
            <person name="Sharpe T."/>
            <person name="Baker M.L."/>
            <person name="Batzer M.A."/>
            <person name="Benos P.V."/>
            <person name="Belov K."/>
            <person name="Clamp M."/>
            <person name="Cook A."/>
            <person name="Cuff J."/>
            <person name="Das R."/>
            <person name="Davidow L."/>
            <person name="Deakin J.E."/>
            <person name="Fazzari M.J."/>
            <person name="Glass J.L."/>
            <person name="Grabherr M."/>
            <person name="Greally J.M."/>
            <person name="Gu W."/>
            <person name="Hore T.A."/>
            <person name="Huttley G.A."/>
            <person name="Kleber M."/>
            <person name="Jirtle R.L."/>
            <person name="Koina E."/>
            <person name="Lee J.T."/>
            <person name="Mahony S."/>
            <person name="Marra M.A."/>
            <person name="Miller R.D."/>
            <person name="Nicholls R.D."/>
            <person name="Oda M."/>
            <person name="Papenfuss A.T."/>
            <person name="Parra Z.E."/>
            <person name="Pollock D.D."/>
            <person name="Ray D.A."/>
            <person name="Schein J.E."/>
            <person name="Speed T.P."/>
            <person name="Thompson K."/>
            <person name="VandeBerg J.L."/>
            <person name="Wade C.M."/>
            <person name="Walker J.A."/>
            <person name="Waters P.D."/>
            <person name="Webber C."/>
            <person name="Weidman J.R."/>
            <person name="Xie X."/>
            <person name="Zody M.C."/>
            <person name="Baldwin J."/>
            <person name="Abdouelleil A."/>
            <person name="Abdulkadir J."/>
            <person name="Abebe A."/>
            <person name="Abera B."/>
            <person name="Abreu J."/>
            <person name="Acer S.C."/>
            <person name="Aftuck L."/>
            <person name="Alexander A."/>
            <person name="An P."/>
            <person name="Anderson E."/>
            <person name="Anderson S."/>
            <person name="Arachi H."/>
            <person name="Azer M."/>
            <person name="Bachantsang P."/>
            <person name="Barry A."/>
            <person name="Bayul T."/>
            <person name="Berlin A."/>
            <person name="Bessette D."/>
            <person name="Bloom T."/>
            <person name="Bloom T."/>
            <person name="Boguslavskiy L."/>
            <person name="Bonnet C."/>
            <person name="Boukhgalter B."/>
            <person name="Bourzgui I."/>
            <person name="Brown A."/>
            <person name="Cahill P."/>
            <person name="Channer S."/>
            <person name="Cheshatsang Y."/>
            <person name="Chuda L."/>
            <person name="Citroen M."/>
            <person name="Collymore A."/>
            <person name="Cooke P."/>
            <person name="Costello M."/>
            <person name="D'Aco K."/>
            <person name="Daza R."/>
            <person name="De Haan G."/>
            <person name="DeGray S."/>
            <person name="DeMaso C."/>
            <person name="Dhargay N."/>
            <person name="Dooley K."/>
            <person name="Dooley E."/>
            <person name="Doricent M."/>
            <person name="Dorje P."/>
            <person name="Dorjee K."/>
            <person name="Dupes A."/>
            <person name="Elong R."/>
            <person name="Falk J."/>
            <person name="Farina A."/>
            <person name="Faro S."/>
            <person name="Ferguson D."/>
            <person name="Fisher S."/>
            <person name="Foley C.D."/>
            <person name="Franke A."/>
            <person name="Friedrich D."/>
            <person name="Gadbois L."/>
            <person name="Gearin G."/>
            <person name="Gearin C.R."/>
            <person name="Giannoukos G."/>
            <person name="Goode T."/>
            <person name="Graham J."/>
            <person name="Grandbois E."/>
            <person name="Grewal S."/>
            <person name="Gyaltsen K."/>
            <person name="Hafez N."/>
            <person name="Hagos B."/>
            <person name="Hall J."/>
            <person name="Henson C."/>
            <person name="Hollinger A."/>
            <person name="Honan T."/>
            <person name="Huard M.D."/>
            <person name="Hughes L."/>
            <person name="Hurhula B."/>
            <person name="Husby M.E."/>
            <person name="Kamat A."/>
            <person name="Kanga B."/>
            <person name="Kashin S."/>
            <person name="Khazanovich D."/>
            <person name="Kisner P."/>
            <person name="Lance K."/>
            <person name="Lara M."/>
            <person name="Lee W."/>
            <person name="Lennon N."/>
            <person name="Letendre F."/>
            <person name="LeVine R."/>
            <person name="Lipovsky A."/>
            <person name="Liu X."/>
            <person name="Liu J."/>
            <person name="Liu S."/>
            <person name="Lokyitsang T."/>
            <person name="Lokyitsang Y."/>
            <person name="Lubonja R."/>
            <person name="Lui A."/>
            <person name="MacDonald P."/>
            <person name="Magnisalis V."/>
            <person name="Maru K."/>
            <person name="Matthews C."/>
            <person name="McCusker W."/>
            <person name="McDonough S."/>
            <person name="Mehta T."/>
            <person name="Meldrim J."/>
            <person name="Meneus L."/>
            <person name="Mihai O."/>
            <person name="Mihalev A."/>
            <person name="Mihova T."/>
            <person name="Mittelman R."/>
            <person name="Mlenga V."/>
            <person name="Montmayeur A."/>
            <person name="Mulrain L."/>
            <person name="Navidi A."/>
            <person name="Naylor J."/>
            <person name="Negash T."/>
            <person name="Nguyen T."/>
            <person name="Nguyen N."/>
            <person name="Nicol R."/>
            <person name="Norbu C."/>
            <person name="Norbu N."/>
            <person name="Novod N."/>
            <person name="O'Neill B."/>
            <person name="Osman S."/>
            <person name="Markiewicz E."/>
            <person name="Oyono O.L."/>
            <person name="Patti C."/>
            <person name="Phunkhang P."/>
            <person name="Pierre F."/>
            <person name="Priest M."/>
            <person name="Raghuraman S."/>
            <person name="Rege F."/>
            <person name="Reyes R."/>
            <person name="Rise C."/>
            <person name="Rogov P."/>
            <person name="Ross K."/>
            <person name="Ryan E."/>
            <person name="Settipalli S."/>
            <person name="Shea T."/>
            <person name="Sherpa N."/>
            <person name="Shi L."/>
            <person name="Shih D."/>
            <person name="Sparrow T."/>
            <person name="Spaulding J."/>
            <person name="Stalker J."/>
            <person name="Stange-Thomann N."/>
            <person name="Stavropoulos S."/>
            <person name="Stone C."/>
            <person name="Strader C."/>
            <person name="Tesfaye S."/>
            <person name="Thomson T."/>
            <person name="Thoulutsang Y."/>
            <person name="Thoulutsang D."/>
            <person name="Topham K."/>
            <person name="Topping I."/>
            <person name="Tsamla T."/>
            <person name="Vassiliev H."/>
            <person name="Vo A."/>
            <person name="Wangchuk T."/>
            <person name="Wangdi T."/>
            <person name="Weiand M."/>
            <person name="Wilkinson J."/>
            <person name="Wilson A."/>
            <person name="Yadav S."/>
            <person name="Young G."/>
            <person name="Yu Q."/>
            <person name="Zembek L."/>
            <person name="Zhong D."/>
            <person name="Zimmer A."/>
            <person name="Zwirko Z."/>
            <person name="Jaffe D.B."/>
            <person name="Alvarez P."/>
            <person name="Brockman W."/>
            <person name="Butler J."/>
            <person name="Chin C."/>
            <person name="Gnerre S."/>
            <person name="MacCallum I."/>
            <person name="Graves J.A."/>
            <person name="Ponting C.P."/>
            <person name="Breen M."/>
            <person name="Samollow P.B."/>
            <person name="Lander E.S."/>
            <person name="Lindblad-Toh K."/>
        </authorList>
    </citation>
    <scope>NUCLEOTIDE SEQUENCE [LARGE SCALE GENOMIC DNA]</scope>
</reference>
<dbReference type="GO" id="GO:0005886">
    <property type="term" value="C:plasma membrane"/>
    <property type="evidence" value="ECO:0007669"/>
    <property type="project" value="UniProtKB-SubCell"/>
</dbReference>
<feature type="transmembrane region" description="Helical" evidence="12">
    <location>
        <begin position="387"/>
        <end position="407"/>
    </location>
</feature>
<feature type="transmembrane region" description="Helical" evidence="12">
    <location>
        <begin position="413"/>
        <end position="430"/>
    </location>
</feature>
<evidence type="ECO:0000256" key="11">
    <source>
        <dbReference type="RuleBase" id="RU362091"/>
    </source>
</evidence>
<evidence type="ECO:0000313" key="13">
    <source>
        <dbReference type="Ensembl" id="ENSMODP00000038741.2"/>
    </source>
</evidence>
<dbReference type="Ensembl" id="ENSMODT00000041849.2">
    <property type="protein sequence ID" value="ENSMODP00000038741.2"/>
    <property type="gene ID" value="ENSMODG00000027631.2"/>
</dbReference>
<feature type="transmembrane region" description="Helical" evidence="12">
    <location>
        <begin position="239"/>
        <end position="256"/>
    </location>
</feature>
<feature type="transmembrane region" description="Helical" evidence="12">
    <location>
        <begin position="126"/>
        <end position="151"/>
    </location>
</feature>
<dbReference type="InterPro" id="IPR051163">
    <property type="entry name" value="Sodium:Solute_Symporter_SSF"/>
</dbReference>
<dbReference type="ExpressionAtlas" id="K7DYZ0">
    <property type="expression patterns" value="baseline"/>
</dbReference>
<evidence type="ECO:0000313" key="14">
    <source>
        <dbReference type="Proteomes" id="UP000002280"/>
    </source>
</evidence>
<feature type="transmembrane region" description="Helical" evidence="12">
    <location>
        <begin position="512"/>
        <end position="537"/>
    </location>
</feature>
<keyword evidence="9 12" id="KW-0472">Membrane</keyword>
<feature type="transmembrane region" description="Helical" evidence="12">
    <location>
        <begin position="191"/>
        <end position="219"/>
    </location>
</feature>
<evidence type="ECO:0000256" key="4">
    <source>
        <dbReference type="ARBA" id="ARBA00022475"/>
    </source>
</evidence>
<feature type="transmembrane region" description="Helical" evidence="12">
    <location>
        <begin position="277"/>
        <end position="302"/>
    </location>
</feature>
<dbReference type="PANTHER" id="PTHR42985">
    <property type="entry name" value="SODIUM-COUPLED MONOCARBOXYLATE TRANSPORTER"/>
    <property type="match status" value="1"/>
</dbReference>
<keyword evidence="5 12" id="KW-0812">Transmembrane</keyword>
<gene>
    <name evidence="13" type="primary">LOC100020400</name>
</gene>
<dbReference type="AlphaFoldDB" id="K7DYZ0"/>
<dbReference type="OMA" id="AFTTHIM"/>
<dbReference type="PANTHER" id="PTHR42985:SF10">
    <property type="entry name" value="SODIUM-COUPLED MONOCARBOXYLATE TRANSPORTER 1"/>
    <property type="match status" value="1"/>
</dbReference>
<feature type="transmembrane region" description="Helical" evidence="12">
    <location>
        <begin position="341"/>
        <end position="366"/>
    </location>
</feature>
<dbReference type="PROSITE" id="PS50283">
    <property type="entry name" value="NA_SOLUT_SYMP_3"/>
    <property type="match status" value="1"/>
</dbReference>
<accession>K7DYZ0</accession>
<proteinExistence type="inferred from homology"/>
<feature type="transmembrane region" description="Helical" evidence="12">
    <location>
        <begin position="81"/>
        <end position="105"/>
    </location>
</feature>
<keyword evidence="10" id="KW-0739">Sodium transport</keyword>
<dbReference type="Pfam" id="PF00474">
    <property type="entry name" value="SSF"/>
    <property type="match status" value="1"/>
</dbReference>
<dbReference type="HOGENOM" id="CLU_668952_0_0_1"/>
<feature type="transmembrane region" description="Helical" evidence="12">
    <location>
        <begin position="437"/>
        <end position="459"/>
    </location>
</feature>
<feature type="transmembrane region" description="Helical" evidence="12">
    <location>
        <begin position="558"/>
        <end position="582"/>
    </location>
</feature>
<dbReference type="Proteomes" id="UP000002280">
    <property type="component" value="Chromosome 8"/>
</dbReference>
<evidence type="ECO:0000256" key="7">
    <source>
        <dbReference type="ARBA" id="ARBA00023053"/>
    </source>
</evidence>
<dbReference type="GeneTree" id="ENSGT00940000155166"/>
<dbReference type="GO" id="GO:0006814">
    <property type="term" value="P:sodium ion transport"/>
    <property type="evidence" value="ECO:0000318"/>
    <property type="project" value="GO_Central"/>
</dbReference>
<keyword evidence="7" id="KW-0915">Sodium</keyword>
<dbReference type="Gene3D" id="1.20.1730.10">
    <property type="entry name" value="Sodium/glucose cotransporter"/>
    <property type="match status" value="1"/>
</dbReference>
<dbReference type="InParanoid" id="K7DYZ0"/>
<dbReference type="eggNOG" id="KOG2349">
    <property type="taxonomic scope" value="Eukaryota"/>
</dbReference>
<evidence type="ECO:0000256" key="10">
    <source>
        <dbReference type="ARBA" id="ARBA00023201"/>
    </source>
</evidence>
<name>K7DYZ0_MONDO</name>
<dbReference type="Bgee" id="ENSMODG00000027631">
    <property type="expression patterns" value="Expressed in spermatocyte and 2 other cell types or tissues"/>
</dbReference>
<comment type="subcellular location">
    <subcellularLocation>
        <location evidence="1">Cell membrane</location>
        <topology evidence="1">Multi-pass membrane protein</topology>
    </subcellularLocation>
</comment>
<evidence type="ECO:0000256" key="12">
    <source>
        <dbReference type="SAM" id="Phobius"/>
    </source>
</evidence>
<dbReference type="STRING" id="13616.ENSMODP00000038741"/>
<dbReference type="GO" id="GO:0015730">
    <property type="term" value="P:propanoate transmembrane transport"/>
    <property type="evidence" value="ECO:0000318"/>
    <property type="project" value="GO_Central"/>
</dbReference>
<protein>
    <submittedName>
        <fullName evidence="13">Sodium-coupled monocarboxylate transporter 1-like</fullName>
    </submittedName>
</protein>
<sequence>MKSDITDLSIYDYFVFGAMLLISALIGLYYYLTERHDSDSDFLMGGRQMPGYTVSLSLLASFLSALTVLGMPVEVYYYGAIYLYDILTFTIVIGITGEVYLPIFYRLKITSTYEYLELRFNRELRLIGSVLFIVQMVLYTGIVICAPALALHDVTGLGLRTAVFATGVVCTFYCTVGGLKAVILTDVFQTLVMISGFLAVIIKTSIIQGGFSTIIRHSIDGGRLNFWEFDPNPHLDHTFWTMVVGGTFTWTSIFGINHCQVQRYVCCKTRSHAKLALYLNLLGLYVVNICAVMCGLALYSMYRGCDPYEGHKISSRHELMPYLALNILRAHRGLSGLFVSAAYSGTLSTVSSSINALAVVTIEDLIKPHLNQPSLRSLSLISKATCFFYGMVCVAMAGFASIMGSLLEATVKIFGMIGGPLLGLFTLGILNHSANALGSFIGLVAGFTFSVWVGIGSYVDHPPPDESLLLPISIVNCSYGKSMYLNWTRVLEQPVLIPWKSTQFNSYNYLNIYWFSYLYLSPMGTVITLIVGSIASIATGGKNQIIDKNCLLKKEDTILLYFKKGSIIGLFIGYTTAFWIGIGSQFYPRPYDFSPPLPISIENCTEARTIYHNWTRVLEPPVLIPWKATLKSYQMLNLYWISHMYISMIGAMTTILTGSIASIATGGIHQDIKKKLLLMKEDTILCYFKKEDEVEGSEITQLA</sequence>
<feature type="transmembrane region" description="Helical" evidence="12">
    <location>
        <begin position="52"/>
        <end position="69"/>
    </location>
</feature>